<gene>
    <name evidence="2" type="ORF">HNR21_004402</name>
</gene>
<dbReference type="Pfam" id="PF03364">
    <property type="entry name" value="Polyketide_cyc"/>
    <property type="match status" value="1"/>
</dbReference>
<dbReference type="SUPFAM" id="SSF55961">
    <property type="entry name" value="Bet v1-like"/>
    <property type="match status" value="1"/>
</dbReference>
<dbReference type="Gene3D" id="3.30.530.20">
    <property type="match status" value="1"/>
</dbReference>
<comment type="caution">
    <text evidence="2">The sequence shown here is derived from an EMBL/GenBank/DDBJ whole genome shotgun (WGS) entry which is preliminary data.</text>
</comment>
<evidence type="ECO:0000259" key="1">
    <source>
        <dbReference type="Pfam" id="PF03364"/>
    </source>
</evidence>
<dbReference type="AlphaFoldDB" id="A0A7W3RAP7"/>
<evidence type="ECO:0000313" key="2">
    <source>
        <dbReference type="EMBL" id="MBA9005520.1"/>
    </source>
</evidence>
<reference evidence="2 3" key="1">
    <citation type="submission" date="2020-08" db="EMBL/GenBank/DDBJ databases">
        <title>Sequencing the genomes of 1000 actinobacteria strains.</title>
        <authorList>
            <person name="Klenk H.-P."/>
        </authorList>
    </citation>
    <scope>NUCLEOTIDE SEQUENCE [LARGE SCALE GENOMIC DNA]</scope>
    <source>
        <strain evidence="2 3">DSM 45823</strain>
    </source>
</reference>
<protein>
    <submittedName>
        <fullName evidence="2">Aromatase</fullName>
    </submittedName>
</protein>
<dbReference type="InterPro" id="IPR005031">
    <property type="entry name" value="COQ10_START"/>
</dbReference>
<dbReference type="RefSeq" id="WP_119730334.1">
    <property type="nucleotide sequence ID" value="NZ_JACJII010000001.1"/>
</dbReference>
<accession>A0A7W3RAP7</accession>
<keyword evidence="3" id="KW-1185">Reference proteome</keyword>
<evidence type="ECO:0000313" key="3">
    <source>
        <dbReference type="Proteomes" id="UP000539313"/>
    </source>
</evidence>
<dbReference type="EMBL" id="JACJII010000001">
    <property type="protein sequence ID" value="MBA9005520.1"/>
    <property type="molecule type" value="Genomic_DNA"/>
</dbReference>
<feature type="domain" description="Coenzyme Q-binding protein COQ10 START" evidence="1">
    <location>
        <begin position="13"/>
        <end position="134"/>
    </location>
</feature>
<sequence>MTTVGHTDNEIKINAPMDLVWDMTNDIESWPRLFSEYSSAEILKEENGTITFRLALHPDENGTVWSWVSERTPDPVTRTVRARRVETGVFEYMNLYWEYRQEDDGVVMRWVQDFRMKPDAPIDDAAMTERLNRNTAVQMARIKGLVEEAAAAGRRGLPDPE</sequence>
<dbReference type="InterPro" id="IPR023393">
    <property type="entry name" value="START-like_dom_sf"/>
</dbReference>
<organism evidence="2 3">
    <name type="scientific">Thermomonospora cellulosilytica</name>
    <dbReference type="NCBI Taxonomy" id="1411118"/>
    <lineage>
        <taxon>Bacteria</taxon>
        <taxon>Bacillati</taxon>
        <taxon>Actinomycetota</taxon>
        <taxon>Actinomycetes</taxon>
        <taxon>Streptosporangiales</taxon>
        <taxon>Thermomonosporaceae</taxon>
        <taxon>Thermomonospora</taxon>
    </lineage>
</organism>
<name>A0A7W3RAP7_9ACTN</name>
<dbReference type="Proteomes" id="UP000539313">
    <property type="component" value="Unassembled WGS sequence"/>
</dbReference>
<dbReference type="CDD" id="cd08860">
    <property type="entry name" value="TcmN_ARO-CYC_like"/>
    <property type="match status" value="1"/>
</dbReference>
<proteinExistence type="predicted"/>